<dbReference type="GO" id="GO:0003924">
    <property type="term" value="F:GTPase activity"/>
    <property type="evidence" value="ECO:0007669"/>
    <property type="project" value="InterPro"/>
</dbReference>
<sequence length="118" mass="13738">MDILKERLDAGFRVETYFPSYGRAPSDVENVTKYFRNKFLSDHDQLSTRRRPFYFYQTSVIDTQVTRSVVNAVCEGILQRCLENSRVLLPQEEGARWQSEHAIKPDSVRVACSEVVEF</sequence>
<dbReference type="GO" id="GO:0005525">
    <property type="term" value="F:GTP binding"/>
    <property type="evidence" value="ECO:0007669"/>
    <property type="project" value="UniProtKB-KW"/>
</dbReference>
<organism evidence="4 5">
    <name type="scientific">Rhizopogon vinicolor AM-OR11-026</name>
    <dbReference type="NCBI Taxonomy" id="1314800"/>
    <lineage>
        <taxon>Eukaryota</taxon>
        <taxon>Fungi</taxon>
        <taxon>Dikarya</taxon>
        <taxon>Basidiomycota</taxon>
        <taxon>Agaricomycotina</taxon>
        <taxon>Agaricomycetes</taxon>
        <taxon>Agaricomycetidae</taxon>
        <taxon>Boletales</taxon>
        <taxon>Suillineae</taxon>
        <taxon>Rhizopogonaceae</taxon>
        <taxon>Rhizopogon</taxon>
    </lineage>
</organism>
<evidence type="ECO:0000313" key="4">
    <source>
        <dbReference type="EMBL" id="OAX43415.1"/>
    </source>
</evidence>
<dbReference type="InterPro" id="IPR027417">
    <property type="entry name" value="P-loop_NTPase"/>
</dbReference>
<evidence type="ECO:0000313" key="5">
    <source>
        <dbReference type="Proteomes" id="UP000092154"/>
    </source>
</evidence>
<keyword evidence="1" id="KW-0547">Nucleotide-binding</keyword>
<evidence type="ECO:0000256" key="2">
    <source>
        <dbReference type="ARBA" id="ARBA00023134"/>
    </source>
</evidence>
<protein>
    <submittedName>
        <fullName evidence="4">Uncharacterized protein</fullName>
    </submittedName>
</protein>
<dbReference type="InterPro" id="IPR001019">
    <property type="entry name" value="Gprotein_alpha_su"/>
</dbReference>
<dbReference type="OrthoDB" id="5817230at2759"/>
<dbReference type="InParanoid" id="A0A1B7NEX7"/>
<proteinExistence type="predicted"/>
<reference evidence="4 5" key="1">
    <citation type="submission" date="2016-06" db="EMBL/GenBank/DDBJ databases">
        <title>Comparative genomics of the ectomycorrhizal sister species Rhizopogon vinicolor and Rhizopogon vesiculosus (Basidiomycota: Boletales) reveals a divergence of the mating type B locus.</title>
        <authorList>
            <consortium name="DOE Joint Genome Institute"/>
            <person name="Mujic A.B."/>
            <person name="Kuo A."/>
            <person name="Tritt A."/>
            <person name="Lipzen A."/>
            <person name="Chen C."/>
            <person name="Johnson J."/>
            <person name="Sharma A."/>
            <person name="Barry K."/>
            <person name="Grigoriev I.V."/>
            <person name="Spatafora J.W."/>
        </authorList>
    </citation>
    <scope>NUCLEOTIDE SEQUENCE [LARGE SCALE GENOMIC DNA]</scope>
    <source>
        <strain evidence="4 5">AM-OR11-026</strain>
    </source>
</reference>
<dbReference type="EMBL" id="KV448138">
    <property type="protein sequence ID" value="OAX43415.1"/>
    <property type="molecule type" value="Genomic_DNA"/>
</dbReference>
<keyword evidence="2" id="KW-0342">GTP-binding</keyword>
<gene>
    <name evidence="4" type="ORF">K503DRAFT_796331</name>
</gene>
<dbReference type="Gene3D" id="3.40.50.300">
    <property type="entry name" value="P-loop containing nucleotide triphosphate hydrolases"/>
    <property type="match status" value="1"/>
</dbReference>
<keyword evidence="3" id="KW-0807">Transducer</keyword>
<keyword evidence="5" id="KW-1185">Reference proteome</keyword>
<dbReference type="AlphaFoldDB" id="A0A1B7NEX7"/>
<dbReference type="Proteomes" id="UP000092154">
    <property type="component" value="Unassembled WGS sequence"/>
</dbReference>
<evidence type="ECO:0000256" key="1">
    <source>
        <dbReference type="ARBA" id="ARBA00022741"/>
    </source>
</evidence>
<dbReference type="STRING" id="1314800.A0A1B7NEX7"/>
<evidence type="ECO:0000256" key="3">
    <source>
        <dbReference type="ARBA" id="ARBA00023224"/>
    </source>
</evidence>
<dbReference type="GO" id="GO:0031683">
    <property type="term" value="F:G-protein beta/gamma-subunit complex binding"/>
    <property type="evidence" value="ECO:0007669"/>
    <property type="project" value="InterPro"/>
</dbReference>
<accession>A0A1B7NEX7</accession>
<name>A0A1B7NEX7_9AGAM</name>
<dbReference type="GO" id="GO:0007186">
    <property type="term" value="P:G protein-coupled receptor signaling pathway"/>
    <property type="evidence" value="ECO:0007669"/>
    <property type="project" value="InterPro"/>
</dbReference>
<dbReference type="Pfam" id="PF00503">
    <property type="entry name" value="G-alpha"/>
    <property type="match status" value="1"/>
</dbReference>